<protein>
    <recommendedName>
        <fullName evidence="5">Arsenate reductase</fullName>
    </recommendedName>
</protein>
<comment type="similarity">
    <text evidence="1 2">Belongs to the ArsC family.</text>
</comment>
<keyword evidence="4" id="KW-1185">Reference proteome</keyword>
<dbReference type="InterPro" id="IPR006660">
    <property type="entry name" value="Arsenate_reductase-like"/>
</dbReference>
<evidence type="ECO:0000256" key="2">
    <source>
        <dbReference type="PROSITE-ProRule" id="PRU01282"/>
    </source>
</evidence>
<organism evidence="3 4">
    <name type="scientific">Dyella thiooxydans</name>
    <dbReference type="NCBI Taxonomy" id="445710"/>
    <lineage>
        <taxon>Bacteria</taxon>
        <taxon>Pseudomonadati</taxon>
        <taxon>Pseudomonadota</taxon>
        <taxon>Gammaproteobacteria</taxon>
        <taxon>Lysobacterales</taxon>
        <taxon>Rhodanobacteraceae</taxon>
        <taxon>Dyella</taxon>
    </lineage>
</organism>
<name>A0A160N0P6_9GAMM</name>
<dbReference type="AlphaFoldDB" id="A0A160N0P6"/>
<accession>A0A160N0P6</accession>
<reference evidence="3 4" key="1">
    <citation type="submission" date="2016-02" db="EMBL/GenBank/DDBJ databases">
        <title>Complete genome sequencing and analysis of ATSB10, Dyella thiooxydans isolated from rhizosphere soil of sunflower (Helianthus annuus L.).</title>
        <authorList>
            <person name="Lee Y."/>
            <person name="Hwangbo K."/>
            <person name="Chung H."/>
            <person name="Yoo J."/>
            <person name="Kim K.Y."/>
            <person name="Sa T.M."/>
            <person name="Um Y."/>
            <person name="Madhaiyan M."/>
        </authorList>
    </citation>
    <scope>NUCLEOTIDE SEQUENCE [LARGE SCALE GENOMIC DNA]</scope>
    <source>
        <strain evidence="3 4">ATSB10</strain>
    </source>
</reference>
<dbReference type="STRING" id="445710.ATSB10_18620"/>
<dbReference type="PANTHER" id="PTHR30041:SF8">
    <property type="entry name" value="PROTEIN YFFB"/>
    <property type="match status" value="1"/>
</dbReference>
<gene>
    <name evidence="3" type="ORF">ATSB10_18620</name>
</gene>
<dbReference type="OrthoDB" id="9803749at2"/>
<dbReference type="SUPFAM" id="SSF52833">
    <property type="entry name" value="Thioredoxin-like"/>
    <property type="match status" value="1"/>
</dbReference>
<dbReference type="InterPro" id="IPR036249">
    <property type="entry name" value="Thioredoxin-like_sf"/>
</dbReference>
<dbReference type="NCBIfam" id="TIGR01617">
    <property type="entry name" value="arsC_related"/>
    <property type="match status" value="1"/>
</dbReference>
<evidence type="ECO:0008006" key="5">
    <source>
        <dbReference type="Google" id="ProtNLM"/>
    </source>
</evidence>
<dbReference type="PROSITE" id="PS51353">
    <property type="entry name" value="ARSC"/>
    <property type="match status" value="1"/>
</dbReference>
<dbReference type="PATRIC" id="fig|445710.3.peg.1860"/>
<proteinExistence type="inferred from homology"/>
<dbReference type="Proteomes" id="UP000077255">
    <property type="component" value="Chromosome"/>
</dbReference>
<dbReference type="PANTHER" id="PTHR30041">
    <property type="entry name" value="ARSENATE REDUCTASE"/>
    <property type="match status" value="1"/>
</dbReference>
<sequence>MSVELYGLAKCSTCDKARAWLDAHKIKHSFTDYREHPIAPAALKAWAKELTWEKLVNRASYTWRDLSETQKAASTDAQWLALIKEFPALVKRPVVVKDGAVSVGFTEKKFKELFGG</sequence>
<evidence type="ECO:0000313" key="3">
    <source>
        <dbReference type="EMBL" id="AND69316.1"/>
    </source>
</evidence>
<dbReference type="RefSeq" id="WP_063672266.1">
    <property type="nucleotide sequence ID" value="NZ_CP014841.1"/>
</dbReference>
<dbReference type="EMBL" id="CP014841">
    <property type="protein sequence ID" value="AND69316.1"/>
    <property type="molecule type" value="Genomic_DNA"/>
</dbReference>
<dbReference type="KEGG" id="dtx:ATSB10_18620"/>
<dbReference type="Gene3D" id="3.40.30.10">
    <property type="entry name" value="Glutaredoxin"/>
    <property type="match status" value="1"/>
</dbReference>
<evidence type="ECO:0000256" key="1">
    <source>
        <dbReference type="ARBA" id="ARBA00007198"/>
    </source>
</evidence>
<evidence type="ECO:0000313" key="4">
    <source>
        <dbReference type="Proteomes" id="UP000077255"/>
    </source>
</evidence>
<dbReference type="Pfam" id="PF03960">
    <property type="entry name" value="ArsC"/>
    <property type="match status" value="1"/>
</dbReference>
<dbReference type="InterPro" id="IPR006504">
    <property type="entry name" value="Tscrpt_reg_Spx/MgsR"/>
</dbReference>